<name>A0AAD9ZGX5_9LECA</name>
<accession>A0AAD9ZGX5</accession>
<sequence length="219" mass="25328">MQPPGPADSSSILQKARETPSRKRKSPFKNQKDDTLRFQDRVAQLISRNILNQSKRKFAFNTQNDDVSRFQDRVTHFEAQITSARTTEAASKALTSRQNPQHPEPSGPNDSVSLQEKARNRRQLPSFVDSVFKDSTISYEETIYRVVHFVFQDRTMGYEEKIARFRGHVTENNRYSKAEKAEKRIAKLRAYVMENVQYIKAKRAKGELPSLRNKPTHSV</sequence>
<organism evidence="2 3">
    <name type="scientific">Lepraria neglecta</name>
    <dbReference type="NCBI Taxonomy" id="209136"/>
    <lineage>
        <taxon>Eukaryota</taxon>
        <taxon>Fungi</taxon>
        <taxon>Dikarya</taxon>
        <taxon>Ascomycota</taxon>
        <taxon>Pezizomycotina</taxon>
        <taxon>Lecanoromycetes</taxon>
        <taxon>OSLEUM clade</taxon>
        <taxon>Lecanoromycetidae</taxon>
        <taxon>Lecanorales</taxon>
        <taxon>Lecanorineae</taxon>
        <taxon>Stereocaulaceae</taxon>
        <taxon>Lepraria</taxon>
    </lineage>
</organism>
<gene>
    <name evidence="2" type="ORF">OEA41_008125</name>
</gene>
<feature type="region of interest" description="Disordered" evidence="1">
    <location>
        <begin position="1"/>
        <end position="36"/>
    </location>
</feature>
<feature type="compositionally biased region" description="Polar residues" evidence="1">
    <location>
        <begin position="86"/>
        <end position="101"/>
    </location>
</feature>
<evidence type="ECO:0000313" key="3">
    <source>
        <dbReference type="Proteomes" id="UP001276659"/>
    </source>
</evidence>
<evidence type="ECO:0000256" key="1">
    <source>
        <dbReference type="SAM" id="MobiDB-lite"/>
    </source>
</evidence>
<evidence type="ECO:0000313" key="2">
    <source>
        <dbReference type="EMBL" id="KAK3176800.1"/>
    </source>
</evidence>
<keyword evidence="3" id="KW-1185">Reference proteome</keyword>
<dbReference type="Proteomes" id="UP001276659">
    <property type="component" value="Unassembled WGS sequence"/>
</dbReference>
<protein>
    <submittedName>
        <fullName evidence="2">Uncharacterized protein</fullName>
    </submittedName>
</protein>
<dbReference type="EMBL" id="JASNWA010000004">
    <property type="protein sequence ID" value="KAK3176800.1"/>
    <property type="molecule type" value="Genomic_DNA"/>
</dbReference>
<feature type="region of interest" description="Disordered" evidence="1">
    <location>
        <begin position="86"/>
        <end position="120"/>
    </location>
</feature>
<comment type="caution">
    <text evidence="2">The sequence shown here is derived from an EMBL/GenBank/DDBJ whole genome shotgun (WGS) entry which is preliminary data.</text>
</comment>
<reference evidence="2" key="1">
    <citation type="submission" date="2022-11" db="EMBL/GenBank/DDBJ databases">
        <title>Chromosomal genome sequence assembly and mating type (MAT) locus characterization of the leprose asexual lichenized fungus Lepraria neglecta (Nyl.) Erichsen.</title>
        <authorList>
            <person name="Allen J.L."/>
            <person name="Pfeffer B."/>
        </authorList>
    </citation>
    <scope>NUCLEOTIDE SEQUENCE</scope>
    <source>
        <strain evidence="2">Allen 5258</strain>
    </source>
</reference>
<dbReference type="AlphaFoldDB" id="A0AAD9ZGX5"/>
<proteinExistence type="predicted"/>